<evidence type="ECO:0000256" key="1">
    <source>
        <dbReference type="SAM" id="MobiDB-lite"/>
    </source>
</evidence>
<dbReference type="AlphaFoldDB" id="A0A0L0V3P8"/>
<name>A0A0L0V3P8_9BASI</name>
<evidence type="ECO:0000313" key="3">
    <source>
        <dbReference type="Proteomes" id="UP000054564"/>
    </source>
</evidence>
<keyword evidence="3" id="KW-1185">Reference proteome</keyword>
<sequence length="131" mass="14384">MGNNVTTNKPALDGGPKPMLGAAAQFKPKPQPPSELPADSNLIAWAFGHQVWIGWRSTQQSRPFESHGYWLGGRYYDLLPLKPFALQTFTTCSCDNAQYTPCPGAKLASAIQTCSPNGKKSWIAKSQLFRE</sequence>
<evidence type="ECO:0000313" key="2">
    <source>
        <dbReference type="EMBL" id="KNE93589.1"/>
    </source>
</evidence>
<protein>
    <submittedName>
        <fullName evidence="2">Uncharacterized protein</fullName>
    </submittedName>
</protein>
<organism evidence="2 3">
    <name type="scientific">Puccinia striiformis f. sp. tritici PST-78</name>
    <dbReference type="NCBI Taxonomy" id="1165861"/>
    <lineage>
        <taxon>Eukaryota</taxon>
        <taxon>Fungi</taxon>
        <taxon>Dikarya</taxon>
        <taxon>Basidiomycota</taxon>
        <taxon>Pucciniomycotina</taxon>
        <taxon>Pucciniomycetes</taxon>
        <taxon>Pucciniales</taxon>
        <taxon>Pucciniaceae</taxon>
        <taxon>Puccinia</taxon>
    </lineage>
</organism>
<feature type="region of interest" description="Disordered" evidence="1">
    <location>
        <begin position="1"/>
        <end position="37"/>
    </location>
</feature>
<reference evidence="3" key="1">
    <citation type="submission" date="2014-03" db="EMBL/GenBank/DDBJ databases">
        <title>The Genome Sequence of Puccinia striiformis f. sp. tritici PST-78.</title>
        <authorList>
            <consortium name="The Broad Institute Genome Sequencing Platform"/>
            <person name="Cuomo C."/>
            <person name="Hulbert S."/>
            <person name="Chen X."/>
            <person name="Walker B."/>
            <person name="Young S.K."/>
            <person name="Zeng Q."/>
            <person name="Gargeya S."/>
            <person name="Fitzgerald M."/>
            <person name="Haas B."/>
            <person name="Abouelleil A."/>
            <person name="Alvarado L."/>
            <person name="Arachchi H.M."/>
            <person name="Berlin A.M."/>
            <person name="Chapman S.B."/>
            <person name="Goldberg J."/>
            <person name="Griggs A."/>
            <person name="Gujja S."/>
            <person name="Hansen M."/>
            <person name="Howarth C."/>
            <person name="Imamovic A."/>
            <person name="Larimer J."/>
            <person name="McCowan C."/>
            <person name="Montmayeur A."/>
            <person name="Murphy C."/>
            <person name="Neiman D."/>
            <person name="Pearson M."/>
            <person name="Priest M."/>
            <person name="Roberts A."/>
            <person name="Saif S."/>
            <person name="Shea T."/>
            <person name="Sisk P."/>
            <person name="Sykes S."/>
            <person name="Wortman J."/>
            <person name="Nusbaum C."/>
            <person name="Birren B."/>
        </authorList>
    </citation>
    <scope>NUCLEOTIDE SEQUENCE [LARGE SCALE GENOMIC DNA]</scope>
    <source>
        <strain evidence="3">race PST-78</strain>
    </source>
</reference>
<gene>
    <name evidence="2" type="ORF">PSTG_13038</name>
</gene>
<proteinExistence type="predicted"/>
<accession>A0A0L0V3P8</accession>
<comment type="caution">
    <text evidence="2">The sequence shown here is derived from an EMBL/GenBank/DDBJ whole genome shotgun (WGS) entry which is preliminary data.</text>
</comment>
<dbReference type="EMBL" id="AJIL01000134">
    <property type="protein sequence ID" value="KNE93589.1"/>
    <property type="molecule type" value="Genomic_DNA"/>
</dbReference>
<dbReference type="Proteomes" id="UP000054564">
    <property type="component" value="Unassembled WGS sequence"/>
</dbReference>